<proteinExistence type="predicted"/>
<name>A0A0B5D8W1_9CORY</name>
<reference evidence="1 2" key="1">
    <citation type="submission" date="2013-04" db="EMBL/GenBank/DDBJ databases">
        <title>Complete genome sequence of Corynebacterium humireducens DSM 45392(T), isolated from a wastewater-fed microbial fuel cell.</title>
        <authorList>
            <person name="Ruckert C."/>
            <person name="Albersmeier A."/>
            <person name="Kalinowski J."/>
        </authorList>
    </citation>
    <scope>NUCLEOTIDE SEQUENCE [LARGE SCALE GENOMIC DNA]</scope>
    <source>
        <strain evidence="2">MFC-5</strain>
    </source>
</reference>
<dbReference type="STRING" id="1223515.B842_07965"/>
<accession>A0A0B5D8W1</accession>
<dbReference type="AlphaFoldDB" id="A0A0B5D8W1"/>
<dbReference type="EMBL" id="CP005286">
    <property type="protein sequence ID" value="AJE33442.1"/>
    <property type="molecule type" value="Genomic_DNA"/>
</dbReference>
<dbReference type="KEGG" id="chm:B842_07965"/>
<dbReference type="Proteomes" id="UP000031524">
    <property type="component" value="Chromosome"/>
</dbReference>
<organism evidence="1 2">
    <name type="scientific">Corynebacterium humireducens NBRC 106098 = DSM 45392</name>
    <dbReference type="NCBI Taxonomy" id="1223515"/>
    <lineage>
        <taxon>Bacteria</taxon>
        <taxon>Bacillati</taxon>
        <taxon>Actinomycetota</taxon>
        <taxon>Actinomycetes</taxon>
        <taxon>Mycobacteriales</taxon>
        <taxon>Corynebacteriaceae</taxon>
        <taxon>Corynebacterium</taxon>
    </lineage>
</organism>
<evidence type="ECO:0000313" key="1">
    <source>
        <dbReference type="EMBL" id="AJE33442.1"/>
    </source>
</evidence>
<dbReference type="HOGENOM" id="CLU_3151780_0_0_11"/>
<keyword evidence="2" id="KW-1185">Reference proteome</keyword>
<protein>
    <submittedName>
        <fullName evidence="1">Restriction modification system DNA specificity subunit</fullName>
    </submittedName>
</protein>
<sequence>MQKKIAFYLDRETVEIDALIADSTKLRELLLKRRSVLITDVVTGRKQV</sequence>
<gene>
    <name evidence="1" type="ORF">B842_07965</name>
</gene>
<evidence type="ECO:0000313" key="2">
    <source>
        <dbReference type="Proteomes" id="UP000031524"/>
    </source>
</evidence>